<accession>A0A0A3XEB0</accession>
<dbReference type="EMBL" id="JRPN01000185">
    <property type="protein sequence ID" value="KGT72767.1"/>
    <property type="molecule type" value="Genomic_DNA"/>
</dbReference>
<reference evidence="1 2" key="1">
    <citation type="submission" date="2014-09" db="EMBL/GenBank/DDBJ databases">
        <title>Draft genome of Bradyrhizobium japonicum Is-34.</title>
        <authorList>
            <person name="Tsurumaru H."/>
            <person name="Yamakawa T."/>
            <person name="Hashimoto S."/>
            <person name="Okizaki K."/>
            <person name="Kanesaki Y."/>
            <person name="Yoshikawa H."/>
            <person name="Yajima S."/>
        </authorList>
    </citation>
    <scope>NUCLEOTIDE SEQUENCE [LARGE SCALE GENOMIC DNA]</scope>
    <source>
        <strain evidence="1 2">Is-34</strain>
    </source>
</reference>
<gene>
    <name evidence="1" type="ORF">MA20_48350</name>
</gene>
<protein>
    <submittedName>
        <fullName evidence="1">Uncharacterized protein</fullName>
    </submittedName>
</protein>
<name>A0A0A3XEB0_BRAJP</name>
<dbReference type="AlphaFoldDB" id="A0A0A3XEB0"/>
<evidence type="ECO:0000313" key="1">
    <source>
        <dbReference type="EMBL" id="KGT72767.1"/>
    </source>
</evidence>
<comment type="caution">
    <text evidence="1">The sequence shown here is derived from an EMBL/GenBank/DDBJ whole genome shotgun (WGS) entry which is preliminary data.</text>
</comment>
<proteinExistence type="predicted"/>
<organism evidence="1 2">
    <name type="scientific">Bradyrhizobium japonicum</name>
    <dbReference type="NCBI Taxonomy" id="375"/>
    <lineage>
        <taxon>Bacteria</taxon>
        <taxon>Pseudomonadati</taxon>
        <taxon>Pseudomonadota</taxon>
        <taxon>Alphaproteobacteria</taxon>
        <taxon>Hyphomicrobiales</taxon>
        <taxon>Nitrobacteraceae</taxon>
        <taxon>Bradyrhizobium</taxon>
    </lineage>
</organism>
<sequence length="65" mass="7390">MSGHIIRTKINPLTQDDRVKVLIVDDSLYSRACSKVVEYTAVDAEIKNVGDRKFFHNILLEIEDG</sequence>
<evidence type="ECO:0000313" key="2">
    <source>
        <dbReference type="Proteomes" id="UP000030377"/>
    </source>
</evidence>
<dbReference type="Proteomes" id="UP000030377">
    <property type="component" value="Unassembled WGS sequence"/>
</dbReference>